<accession>A0A381PUE5</accession>
<feature type="domain" description="Mur ligase N-terminal catalytic" evidence="11">
    <location>
        <begin position="10"/>
        <end position="57"/>
    </location>
</feature>
<dbReference type="GO" id="GO:0047480">
    <property type="term" value="F:UDP-N-acetylmuramoyl-tripeptide-D-alanyl-D-alanine ligase activity"/>
    <property type="evidence" value="ECO:0007669"/>
    <property type="project" value="InterPro"/>
</dbReference>
<name>A0A381PUE5_9ZZZZ</name>
<keyword evidence="8" id="KW-0131">Cell cycle</keyword>
<evidence type="ECO:0000256" key="9">
    <source>
        <dbReference type="ARBA" id="ARBA00023316"/>
    </source>
</evidence>
<dbReference type="GO" id="GO:0051301">
    <property type="term" value="P:cell division"/>
    <property type="evidence" value="ECO:0007669"/>
    <property type="project" value="UniProtKB-KW"/>
</dbReference>
<dbReference type="GO" id="GO:0071555">
    <property type="term" value="P:cell wall organization"/>
    <property type="evidence" value="ECO:0007669"/>
    <property type="project" value="UniProtKB-KW"/>
</dbReference>
<protein>
    <recommendedName>
        <fullName evidence="10">UDP-MurNAc-pentapeptide synthetase</fullName>
    </recommendedName>
</protein>
<dbReference type="SUPFAM" id="SSF53244">
    <property type="entry name" value="MurD-like peptide ligases, peptide-binding domain"/>
    <property type="match status" value="1"/>
</dbReference>
<dbReference type="AlphaFoldDB" id="A0A381PUE5"/>
<dbReference type="InterPro" id="IPR005863">
    <property type="entry name" value="UDP-N-AcMur_synth"/>
</dbReference>
<dbReference type="InterPro" id="IPR036615">
    <property type="entry name" value="Mur_ligase_C_dom_sf"/>
</dbReference>
<dbReference type="PANTHER" id="PTHR43024">
    <property type="entry name" value="UDP-N-ACETYLMURAMOYL-TRIPEPTIDE--D-ALANYL-D-ALANINE LIGASE"/>
    <property type="match status" value="1"/>
</dbReference>
<evidence type="ECO:0000256" key="7">
    <source>
        <dbReference type="ARBA" id="ARBA00022984"/>
    </source>
</evidence>
<evidence type="ECO:0000256" key="1">
    <source>
        <dbReference type="ARBA" id="ARBA00022490"/>
    </source>
</evidence>
<feature type="domain" description="Mur ligase C-terminal" evidence="12">
    <location>
        <begin position="293"/>
        <end position="415"/>
    </location>
</feature>
<dbReference type="InterPro" id="IPR051046">
    <property type="entry name" value="MurCDEF_CellWall_CoF430Synth"/>
</dbReference>
<evidence type="ECO:0000259" key="12">
    <source>
        <dbReference type="Pfam" id="PF02875"/>
    </source>
</evidence>
<dbReference type="EMBL" id="UINC01001098">
    <property type="protein sequence ID" value="SUZ70691.1"/>
    <property type="molecule type" value="Genomic_DNA"/>
</dbReference>
<sequence length="429" mass="46392">VTGTSLHRPISGIATDSRECKKGDLYIALTGERTDGHGFLPAVMEQGAAAALVSKKNKELNLQQIKVENPQFSIGKIAREWRRQFEIPVIGITGSNGKTSTKELLVHVLSTKYNVHATEGNFNTHVGLPLTLFQLENDHTISILEMGANQSGDIEYLCGIAQPTHGLITNIAPAHLAGFGTIDVITETKGALFNALKDGTAFVNMADERVASIPVSGEKLTFGLTPDCDFPADIHHEQDGSLTLTVDTHEIPTGSRNLSFVQNSIAVSAIAVSLAVDWENVISQINSFSPPKGRCQVKKFDTITVIDDTYNANLSSCLAALDYLKAFSGNGRRIFVFGDMFELGDSSADQHMKVGYKCTEIELDQVFTIGNDTKYTDSVLNGNIKSAHFETPAGLIAALKNSLRTGDKVLFKGSRGMAMEKIIEGVFLN</sequence>
<keyword evidence="1" id="KW-0963">Cytoplasm</keyword>
<dbReference type="Gene3D" id="3.40.1390.10">
    <property type="entry name" value="MurE/MurF, N-terminal domain"/>
    <property type="match status" value="1"/>
</dbReference>
<evidence type="ECO:0000259" key="11">
    <source>
        <dbReference type="Pfam" id="PF01225"/>
    </source>
</evidence>
<keyword evidence="4" id="KW-0547">Nucleotide-binding</keyword>
<keyword evidence="9" id="KW-0961">Cell wall biogenesis/degradation</keyword>
<evidence type="ECO:0000256" key="10">
    <source>
        <dbReference type="ARBA" id="ARBA00031461"/>
    </source>
</evidence>
<evidence type="ECO:0000256" key="5">
    <source>
        <dbReference type="ARBA" id="ARBA00022840"/>
    </source>
</evidence>
<feature type="non-terminal residue" evidence="14">
    <location>
        <position position="1"/>
    </location>
</feature>
<evidence type="ECO:0000256" key="2">
    <source>
        <dbReference type="ARBA" id="ARBA00022598"/>
    </source>
</evidence>
<evidence type="ECO:0000256" key="6">
    <source>
        <dbReference type="ARBA" id="ARBA00022960"/>
    </source>
</evidence>
<dbReference type="InterPro" id="IPR004101">
    <property type="entry name" value="Mur_ligase_C"/>
</dbReference>
<keyword evidence="7" id="KW-0573">Peptidoglycan synthesis</keyword>
<dbReference type="SUPFAM" id="SSF63418">
    <property type="entry name" value="MurE/MurF N-terminal domain"/>
    <property type="match status" value="1"/>
</dbReference>
<dbReference type="InterPro" id="IPR013221">
    <property type="entry name" value="Mur_ligase_cen"/>
</dbReference>
<dbReference type="Gene3D" id="3.90.190.20">
    <property type="entry name" value="Mur ligase, C-terminal domain"/>
    <property type="match status" value="1"/>
</dbReference>
<dbReference type="Gene3D" id="3.40.1190.10">
    <property type="entry name" value="Mur-like, catalytic domain"/>
    <property type="match status" value="1"/>
</dbReference>
<keyword evidence="6" id="KW-0133">Cell shape</keyword>
<organism evidence="14">
    <name type="scientific">marine metagenome</name>
    <dbReference type="NCBI Taxonomy" id="408172"/>
    <lineage>
        <taxon>unclassified sequences</taxon>
        <taxon>metagenomes</taxon>
        <taxon>ecological metagenomes</taxon>
    </lineage>
</organism>
<dbReference type="InterPro" id="IPR035911">
    <property type="entry name" value="MurE/MurF_N"/>
</dbReference>
<feature type="domain" description="Mur ligase central" evidence="13">
    <location>
        <begin position="92"/>
        <end position="269"/>
    </location>
</feature>
<dbReference type="Pfam" id="PF08245">
    <property type="entry name" value="Mur_ligase_M"/>
    <property type="match status" value="1"/>
</dbReference>
<dbReference type="GO" id="GO:0009252">
    <property type="term" value="P:peptidoglycan biosynthetic process"/>
    <property type="evidence" value="ECO:0007669"/>
    <property type="project" value="UniProtKB-KW"/>
</dbReference>
<reference evidence="14" key="1">
    <citation type="submission" date="2018-05" db="EMBL/GenBank/DDBJ databases">
        <authorList>
            <person name="Lanie J.A."/>
            <person name="Ng W.-L."/>
            <person name="Kazmierczak K.M."/>
            <person name="Andrzejewski T.M."/>
            <person name="Davidsen T.M."/>
            <person name="Wayne K.J."/>
            <person name="Tettelin H."/>
            <person name="Glass J.I."/>
            <person name="Rusch D."/>
            <person name="Podicherti R."/>
            <person name="Tsui H.-C.T."/>
            <person name="Winkler M.E."/>
        </authorList>
    </citation>
    <scope>NUCLEOTIDE SEQUENCE</scope>
</reference>
<dbReference type="GO" id="GO:0005524">
    <property type="term" value="F:ATP binding"/>
    <property type="evidence" value="ECO:0007669"/>
    <property type="project" value="UniProtKB-KW"/>
</dbReference>
<keyword evidence="3" id="KW-0132">Cell division</keyword>
<dbReference type="PANTHER" id="PTHR43024:SF1">
    <property type="entry name" value="UDP-N-ACETYLMURAMOYL-TRIPEPTIDE--D-ALANYL-D-ALANINE LIGASE"/>
    <property type="match status" value="1"/>
</dbReference>
<gene>
    <name evidence="14" type="ORF">METZ01_LOCUS23545</name>
</gene>
<dbReference type="SUPFAM" id="SSF53623">
    <property type="entry name" value="MurD-like peptide ligases, catalytic domain"/>
    <property type="match status" value="1"/>
</dbReference>
<dbReference type="NCBIfam" id="TIGR01143">
    <property type="entry name" value="murF"/>
    <property type="match status" value="1"/>
</dbReference>
<evidence type="ECO:0000256" key="3">
    <source>
        <dbReference type="ARBA" id="ARBA00022618"/>
    </source>
</evidence>
<keyword evidence="5" id="KW-0067">ATP-binding</keyword>
<evidence type="ECO:0000256" key="8">
    <source>
        <dbReference type="ARBA" id="ARBA00023306"/>
    </source>
</evidence>
<dbReference type="Pfam" id="PF02875">
    <property type="entry name" value="Mur_ligase_C"/>
    <property type="match status" value="1"/>
</dbReference>
<dbReference type="GO" id="GO:0008360">
    <property type="term" value="P:regulation of cell shape"/>
    <property type="evidence" value="ECO:0007669"/>
    <property type="project" value="UniProtKB-KW"/>
</dbReference>
<evidence type="ECO:0000313" key="14">
    <source>
        <dbReference type="EMBL" id="SUZ70691.1"/>
    </source>
</evidence>
<evidence type="ECO:0000259" key="13">
    <source>
        <dbReference type="Pfam" id="PF08245"/>
    </source>
</evidence>
<dbReference type="Pfam" id="PF01225">
    <property type="entry name" value="Mur_ligase"/>
    <property type="match status" value="1"/>
</dbReference>
<dbReference type="InterPro" id="IPR036565">
    <property type="entry name" value="Mur-like_cat_sf"/>
</dbReference>
<keyword evidence="2" id="KW-0436">Ligase</keyword>
<dbReference type="InterPro" id="IPR000713">
    <property type="entry name" value="Mur_ligase_N"/>
</dbReference>
<evidence type="ECO:0000256" key="4">
    <source>
        <dbReference type="ARBA" id="ARBA00022741"/>
    </source>
</evidence>
<dbReference type="HAMAP" id="MF_02019">
    <property type="entry name" value="MurF"/>
    <property type="match status" value="1"/>
</dbReference>
<proteinExistence type="inferred from homology"/>